<comment type="caution">
    <text evidence="1">The sequence shown here is derived from an EMBL/GenBank/DDBJ whole genome shotgun (WGS) entry which is preliminary data.</text>
</comment>
<dbReference type="SFLD" id="SFLDG01129">
    <property type="entry name" value="C1.5:_HAD__Beta-PGM__Phosphata"/>
    <property type="match status" value="2"/>
</dbReference>
<dbReference type="PANTHER" id="PTHR12725">
    <property type="entry name" value="HALOACID DEHALOGENASE-LIKE HYDROLASE"/>
    <property type="match status" value="1"/>
</dbReference>
<evidence type="ECO:0000313" key="2">
    <source>
        <dbReference type="Proteomes" id="UP000827721"/>
    </source>
</evidence>
<dbReference type="SUPFAM" id="SSF56784">
    <property type="entry name" value="HAD-like"/>
    <property type="match status" value="2"/>
</dbReference>
<evidence type="ECO:0000313" key="1">
    <source>
        <dbReference type="EMBL" id="KAH7511563.1"/>
    </source>
</evidence>
<gene>
    <name evidence="1" type="ORF">JRO89_XSUnG0191000</name>
</gene>
<dbReference type="Gene3D" id="3.40.50.1000">
    <property type="entry name" value="HAD superfamily/HAD-like"/>
    <property type="match status" value="2"/>
</dbReference>
<dbReference type="InterPro" id="IPR023214">
    <property type="entry name" value="HAD_sf"/>
</dbReference>
<dbReference type="PANTHER" id="PTHR12725:SF72">
    <property type="entry name" value="HALOACID DEHALOGENASE-LIKE HYDROLASE"/>
    <property type="match status" value="1"/>
</dbReference>
<reference evidence="1 2" key="1">
    <citation type="submission" date="2021-02" db="EMBL/GenBank/DDBJ databases">
        <title>Plant Genome Project.</title>
        <authorList>
            <person name="Zhang R.-G."/>
        </authorList>
    </citation>
    <scope>NUCLEOTIDE SEQUENCE [LARGE SCALE GENOMIC DNA]</scope>
    <source>
        <tissue evidence="1">Leaves</tissue>
    </source>
</reference>
<dbReference type="SFLD" id="SFLDS00003">
    <property type="entry name" value="Haloacid_Dehalogenase"/>
    <property type="match status" value="2"/>
</dbReference>
<dbReference type="InterPro" id="IPR036412">
    <property type="entry name" value="HAD-like_sf"/>
</dbReference>
<dbReference type="EMBL" id="JAFEMO010000537">
    <property type="protein sequence ID" value="KAH7511563.1"/>
    <property type="molecule type" value="Genomic_DNA"/>
</dbReference>
<keyword evidence="2" id="KW-1185">Reference proteome</keyword>
<accession>A0ABQ8GXC2</accession>
<organism evidence="1 2">
    <name type="scientific">Xanthoceras sorbifolium</name>
    <dbReference type="NCBI Taxonomy" id="99658"/>
    <lineage>
        <taxon>Eukaryota</taxon>
        <taxon>Viridiplantae</taxon>
        <taxon>Streptophyta</taxon>
        <taxon>Embryophyta</taxon>
        <taxon>Tracheophyta</taxon>
        <taxon>Spermatophyta</taxon>
        <taxon>Magnoliopsida</taxon>
        <taxon>eudicotyledons</taxon>
        <taxon>Gunneridae</taxon>
        <taxon>Pentapetalae</taxon>
        <taxon>rosids</taxon>
        <taxon>malvids</taxon>
        <taxon>Sapindales</taxon>
        <taxon>Sapindaceae</taxon>
        <taxon>Xanthoceroideae</taxon>
        <taxon>Xanthoceras</taxon>
    </lineage>
</organism>
<dbReference type="SFLD" id="SFLDG01132">
    <property type="entry name" value="C1.5.3:_5'-Nucleotidase_Like"/>
    <property type="match status" value="2"/>
</dbReference>
<dbReference type="NCBIfam" id="TIGR01993">
    <property type="entry name" value="Pyr-5-nucltdase"/>
    <property type="match status" value="2"/>
</dbReference>
<sequence length="600" mass="67535">MEYENQYHEATETRYECLLFDVDDTLYSLSSGLSKQCTNNIEEYMVEKLGIEESRVSDLNRVLYRNYGTSMAGLKAIGYGFDNDDYHSFVHGTLPYENLKPDPVLRNILLSLPIPKVIFSNADTIHVAKVLKKLGLEDCFEGIVNFESLNPKETSDSDDDDGQKDLLCRGPSTEILDATTNGSSQLNAGSLLPKTTIVCKPFEDAFQQAFKIANINPKKTLFFDDSIRNIQAGKNMGLHTVLVGNSHRTNGADYALESIHNIREALPELWAADKRSKSIKYSEKLVLLLQSPLFSLRMEYKDKNKQVSNQKYDCLLFDLDDTLYPLSSGLSVEVTKNIQEYMLEKLGIEESTVPELCVSLYKYYGTTMAGLRAIGYDFDYDDFHSLVHGRLPYNILKPDPLLRNLLLSLPIRKVIFTNADETHAARVLSRLGLEDCFERIICFETLNSTNKGIDVVDEDVSKAEEMKSSNISGTGIFDINDYYSHPNAGLEIPKTPIVCKPFEEAFEQVFKIANVNPQKTFFFDDSIRNLQTGKRMGLHTVSVGTSHRAEGVDYAVEHIHNIREALPMLWEADEKSESVRYSGKVAIETSVVAIETSVVA</sequence>
<proteinExistence type="predicted"/>
<dbReference type="InterPro" id="IPR006439">
    <property type="entry name" value="HAD-SF_hydro_IA"/>
</dbReference>
<name>A0ABQ8GXC2_9ROSI</name>
<protein>
    <submittedName>
        <fullName evidence="1">Uncharacterized protein</fullName>
    </submittedName>
</protein>
<dbReference type="InterPro" id="IPR010237">
    <property type="entry name" value="Pyr-5-nucltdase"/>
</dbReference>
<dbReference type="NCBIfam" id="TIGR01509">
    <property type="entry name" value="HAD-SF-IA-v3"/>
    <property type="match status" value="2"/>
</dbReference>
<dbReference type="Proteomes" id="UP000827721">
    <property type="component" value="Unassembled WGS sequence"/>
</dbReference>